<dbReference type="Pfam" id="PF04773">
    <property type="entry name" value="FecR"/>
    <property type="match status" value="1"/>
</dbReference>
<keyword evidence="4" id="KW-1185">Reference proteome</keyword>
<evidence type="ECO:0000256" key="1">
    <source>
        <dbReference type="SAM" id="Phobius"/>
    </source>
</evidence>
<keyword evidence="1" id="KW-0812">Transmembrane</keyword>
<keyword evidence="1" id="KW-1133">Transmembrane helix</keyword>
<reference evidence="4" key="1">
    <citation type="submission" date="2016-04" db="EMBL/GenBank/DDBJ databases">
        <title>Draft genome sequence of Paludibacter jiangxiensis strain NM7.</title>
        <authorList>
            <person name="Qiu Y."/>
            <person name="Matsuura N."/>
            <person name="Ohashi A."/>
            <person name="Tourlousse M.D."/>
            <person name="Sekiguchi Y."/>
        </authorList>
    </citation>
    <scope>NUCLEOTIDE SEQUENCE [LARGE SCALE GENOMIC DNA]</scope>
    <source>
        <strain evidence="4">NM7</strain>
    </source>
</reference>
<name>A0A161LDA4_9BACT</name>
<dbReference type="PANTHER" id="PTHR30273:SF2">
    <property type="entry name" value="PROTEIN FECR"/>
    <property type="match status" value="1"/>
</dbReference>
<dbReference type="EMBL" id="BDCR01000001">
    <property type="protein sequence ID" value="GAT62105.1"/>
    <property type="molecule type" value="Genomic_DNA"/>
</dbReference>
<accession>A0A161LDA4</accession>
<keyword evidence="1" id="KW-0472">Membrane</keyword>
<proteinExistence type="predicted"/>
<gene>
    <name evidence="3" type="ORF">PJIAN_1695</name>
</gene>
<dbReference type="InterPro" id="IPR006860">
    <property type="entry name" value="FecR"/>
</dbReference>
<dbReference type="PANTHER" id="PTHR30273">
    <property type="entry name" value="PERIPLASMIC SIGNAL SENSOR AND SIGMA FACTOR ACTIVATOR FECR-RELATED"/>
    <property type="match status" value="1"/>
</dbReference>
<organism evidence="3 4">
    <name type="scientific">Paludibacter jiangxiensis</name>
    <dbReference type="NCBI Taxonomy" id="681398"/>
    <lineage>
        <taxon>Bacteria</taxon>
        <taxon>Pseudomonadati</taxon>
        <taxon>Bacteroidota</taxon>
        <taxon>Bacteroidia</taxon>
        <taxon>Bacteroidales</taxon>
        <taxon>Paludibacteraceae</taxon>
        <taxon>Paludibacter</taxon>
    </lineage>
</organism>
<dbReference type="AlphaFoldDB" id="A0A161LDA4"/>
<dbReference type="RefSeq" id="WP_068702024.1">
    <property type="nucleotide sequence ID" value="NZ_BDCR01000001.1"/>
</dbReference>
<feature type="transmembrane region" description="Helical" evidence="1">
    <location>
        <begin position="45"/>
        <end position="67"/>
    </location>
</feature>
<dbReference type="InterPro" id="IPR012373">
    <property type="entry name" value="Ferrdict_sens_TM"/>
</dbReference>
<evidence type="ECO:0000313" key="4">
    <source>
        <dbReference type="Proteomes" id="UP000076586"/>
    </source>
</evidence>
<evidence type="ECO:0000313" key="3">
    <source>
        <dbReference type="EMBL" id="GAT62105.1"/>
    </source>
</evidence>
<dbReference type="PIRSF" id="PIRSF018266">
    <property type="entry name" value="FecR"/>
    <property type="match status" value="1"/>
</dbReference>
<reference evidence="4" key="2">
    <citation type="journal article" date="2017" name="Genome Announc.">
        <title>Draft genome sequence of Paludibacter jiangxiensis NM7(T), a propionate-producing fermentative bacterium.</title>
        <authorList>
            <person name="Qiu Y.-L."/>
            <person name="Tourlousse D.M."/>
            <person name="Matsuura N."/>
            <person name="Ohashi A."/>
            <person name="Sekiguchi Y."/>
        </authorList>
    </citation>
    <scope>NUCLEOTIDE SEQUENCE [LARGE SCALE GENOMIC DNA]</scope>
    <source>
        <strain evidence="4">NM7</strain>
    </source>
</reference>
<sequence length="285" mass="32348">MTDNYNNDIQQIDIDKAWNNLHARLQEDNLIPIAAKERSIFAMPVFRWAVAAMFALCLTTVVIRYFVPDRHKTPLLSMRNNDADNTLVKTLEDGSTVYLAGSSSLFYPARFANDSREVVMQGNALFDIAKNPEKPFRIETKKIIVEVLGTAFNVKSDAKGSFELAVLRGKVKVTQKSNGEFAYVVAGEQAAIVDNHWQKTKYTDTSLLESFTKHMKFKDEPLEKIVQVINRYSQRKVALQGEAIKTHKLNVQFYNNDVEGMTKVISLALHLKREVTQDSIFISQP</sequence>
<dbReference type="OrthoDB" id="645173at2"/>
<protein>
    <submittedName>
        <fullName evidence="3">Ferric-dicitrate binding protein FerR</fullName>
    </submittedName>
</protein>
<feature type="domain" description="FecR protein" evidence="2">
    <location>
        <begin position="90"/>
        <end position="172"/>
    </location>
</feature>
<dbReference type="Gene3D" id="3.55.50.30">
    <property type="match status" value="1"/>
</dbReference>
<dbReference type="GO" id="GO:0016989">
    <property type="term" value="F:sigma factor antagonist activity"/>
    <property type="evidence" value="ECO:0007669"/>
    <property type="project" value="TreeGrafter"/>
</dbReference>
<dbReference type="Gene3D" id="2.60.120.1440">
    <property type="match status" value="1"/>
</dbReference>
<dbReference type="STRING" id="681398.PJIAN_1695"/>
<evidence type="ECO:0000259" key="2">
    <source>
        <dbReference type="Pfam" id="PF04773"/>
    </source>
</evidence>
<comment type="caution">
    <text evidence="3">The sequence shown here is derived from an EMBL/GenBank/DDBJ whole genome shotgun (WGS) entry which is preliminary data.</text>
</comment>
<dbReference type="Proteomes" id="UP000076586">
    <property type="component" value="Unassembled WGS sequence"/>
</dbReference>